<gene>
    <name evidence="1" type="ORF">Hyperionvirus18_22</name>
</gene>
<proteinExistence type="predicted"/>
<name>A0A3G5AA54_9VIRU</name>
<protein>
    <submittedName>
        <fullName evidence="1">Uncharacterized protein</fullName>
    </submittedName>
</protein>
<evidence type="ECO:0000313" key="1">
    <source>
        <dbReference type="EMBL" id="AYV84146.1"/>
    </source>
</evidence>
<accession>A0A3G5AA54</accession>
<reference evidence="1" key="1">
    <citation type="submission" date="2018-10" db="EMBL/GenBank/DDBJ databases">
        <title>Hidden diversity of soil giant viruses.</title>
        <authorList>
            <person name="Schulz F."/>
            <person name="Alteio L."/>
            <person name="Goudeau D."/>
            <person name="Ryan E.M."/>
            <person name="Malmstrom R.R."/>
            <person name="Blanchard J."/>
            <person name="Woyke T."/>
        </authorList>
    </citation>
    <scope>NUCLEOTIDE SEQUENCE</scope>
    <source>
        <strain evidence="1">HYV1</strain>
    </source>
</reference>
<sequence>MFKYLEHWDYVPTIQDAIITQQKGPLTLQFVDTLSYTNSTEISSCESIKDLQSCKTQCIKPILKPCKFNCQHYTKDCLISDEIRCLTQLMDSPACKFSHREQNKTIYECFGLYPTFNVLDICNKSCGPIYCNRCEQYHLKIFDVKLNYYIHISRQIGYIFEGNEYYSHRHSSPFSCWGDDIDCQQTITRMFSSQVKSIIYVNPANPEETIHPNYYHDSNIPWLLINLGILCVVPIFIQ</sequence>
<dbReference type="EMBL" id="MK072400">
    <property type="protein sequence ID" value="AYV84146.1"/>
    <property type="molecule type" value="Genomic_DNA"/>
</dbReference>
<organism evidence="1">
    <name type="scientific">Hyperionvirus sp</name>
    <dbReference type="NCBI Taxonomy" id="2487770"/>
    <lineage>
        <taxon>Viruses</taxon>
        <taxon>Varidnaviria</taxon>
        <taxon>Bamfordvirae</taxon>
        <taxon>Nucleocytoviricota</taxon>
        <taxon>Megaviricetes</taxon>
        <taxon>Imitervirales</taxon>
        <taxon>Mimiviridae</taxon>
        <taxon>Klosneuvirinae</taxon>
    </lineage>
</organism>